<keyword evidence="9" id="KW-1185">Reference proteome</keyword>
<dbReference type="InterPro" id="IPR039420">
    <property type="entry name" value="WalR-like"/>
</dbReference>
<dbReference type="PANTHER" id="PTHR43214">
    <property type="entry name" value="TWO-COMPONENT RESPONSE REGULATOR"/>
    <property type="match status" value="1"/>
</dbReference>
<dbReference type="EMBL" id="SSNY01000019">
    <property type="protein sequence ID" value="THF54488.1"/>
    <property type="molecule type" value="Genomic_DNA"/>
</dbReference>
<protein>
    <submittedName>
        <fullName evidence="8">Response regulator transcription factor</fullName>
    </submittedName>
</protein>
<proteinExistence type="predicted"/>
<dbReference type="InterPro" id="IPR000792">
    <property type="entry name" value="Tscrpt_reg_LuxR_C"/>
</dbReference>
<feature type="domain" description="HTH luxR-type" evidence="6">
    <location>
        <begin position="144"/>
        <end position="209"/>
    </location>
</feature>
<evidence type="ECO:0000313" key="9">
    <source>
        <dbReference type="Proteomes" id="UP000306441"/>
    </source>
</evidence>
<dbReference type="InterPro" id="IPR001789">
    <property type="entry name" value="Sig_transdc_resp-reg_receiver"/>
</dbReference>
<comment type="caution">
    <text evidence="8">The sequence shown here is derived from an EMBL/GenBank/DDBJ whole genome shotgun (WGS) entry which is preliminary data.</text>
</comment>
<dbReference type="PROSITE" id="PS00622">
    <property type="entry name" value="HTH_LUXR_1"/>
    <property type="match status" value="1"/>
</dbReference>
<dbReference type="Proteomes" id="UP000306441">
    <property type="component" value="Unassembled WGS sequence"/>
</dbReference>
<feature type="domain" description="Response regulatory" evidence="7">
    <location>
        <begin position="6"/>
        <end position="121"/>
    </location>
</feature>
<keyword evidence="4" id="KW-0804">Transcription</keyword>
<dbReference type="SUPFAM" id="SSF52172">
    <property type="entry name" value="CheY-like"/>
    <property type="match status" value="1"/>
</dbReference>
<organism evidence="8 9">
    <name type="scientific">Ollibium composti</name>
    <dbReference type="NCBI Taxonomy" id="2675109"/>
    <lineage>
        <taxon>Bacteria</taxon>
        <taxon>Pseudomonadati</taxon>
        <taxon>Pseudomonadota</taxon>
        <taxon>Alphaproteobacteria</taxon>
        <taxon>Hyphomicrobiales</taxon>
        <taxon>Phyllobacteriaceae</taxon>
        <taxon>Ollibium</taxon>
    </lineage>
</organism>
<feature type="modified residue" description="4-aspartylphosphate" evidence="5">
    <location>
        <position position="57"/>
    </location>
</feature>
<dbReference type="InterPro" id="IPR016032">
    <property type="entry name" value="Sig_transdc_resp-reg_C-effctor"/>
</dbReference>
<dbReference type="Pfam" id="PF00196">
    <property type="entry name" value="GerE"/>
    <property type="match status" value="1"/>
</dbReference>
<dbReference type="CDD" id="cd06170">
    <property type="entry name" value="LuxR_C_like"/>
    <property type="match status" value="1"/>
</dbReference>
<evidence type="ECO:0000259" key="6">
    <source>
        <dbReference type="PROSITE" id="PS50043"/>
    </source>
</evidence>
<dbReference type="Pfam" id="PF00072">
    <property type="entry name" value="Response_reg"/>
    <property type="match status" value="1"/>
</dbReference>
<dbReference type="RefSeq" id="WP_136360265.1">
    <property type="nucleotide sequence ID" value="NZ_SSNY01000019.1"/>
</dbReference>
<dbReference type="InterPro" id="IPR011006">
    <property type="entry name" value="CheY-like_superfamily"/>
</dbReference>
<evidence type="ECO:0000256" key="2">
    <source>
        <dbReference type="ARBA" id="ARBA00023015"/>
    </source>
</evidence>
<evidence type="ECO:0000259" key="7">
    <source>
        <dbReference type="PROSITE" id="PS50110"/>
    </source>
</evidence>
<dbReference type="SUPFAM" id="SSF46894">
    <property type="entry name" value="C-terminal effector domain of the bipartite response regulators"/>
    <property type="match status" value="1"/>
</dbReference>
<dbReference type="CDD" id="cd17535">
    <property type="entry name" value="REC_NarL-like"/>
    <property type="match status" value="1"/>
</dbReference>
<keyword evidence="2" id="KW-0805">Transcription regulation</keyword>
<dbReference type="SMART" id="SM00448">
    <property type="entry name" value="REC"/>
    <property type="match status" value="1"/>
</dbReference>
<evidence type="ECO:0000256" key="1">
    <source>
        <dbReference type="ARBA" id="ARBA00022553"/>
    </source>
</evidence>
<dbReference type="SMART" id="SM00421">
    <property type="entry name" value="HTH_LUXR"/>
    <property type="match status" value="1"/>
</dbReference>
<dbReference type="InterPro" id="IPR058245">
    <property type="entry name" value="NreC/VraR/RcsB-like_REC"/>
</dbReference>
<dbReference type="PROSITE" id="PS50043">
    <property type="entry name" value="HTH_LUXR_2"/>
    <property type="match status" value="1"/>
</dbReference>
<keyword evidence="3" id="KW-0238">DNA-binding</keyword>
<sequence length="220" mass="23850">MRRQSTIVVVDDHPLFRAGVIQTLELDKDLKVVGEGSSCQEACELASRLKPDIMLLDVNMPGGGIEAARTILELKNAPKVMMLTVSEKDEHVMGALGAGAIGYVLKGVKAAELIGAVKGALEGDAFVSPNLTRRLIANSLEKPAPSLLSALTDREERTLRLLASGLSNAEIGRRLGITERTVKAHVTNVLAKLKVRNRVEATLVAEREWRKSHDRNKTSN</sequence>
<keyword evidence="1 5" id="KW-0597">Phosphoprotein</keyword>
<dbReference type="PANTHER" id="PTHR43214:SF24">
    <property type="entry name" value="TRANSCRIPTIONAL REGULATORY PROTEIN NARL-RELATED"/>
    <property type="match status" value="1"/>
</dbReference>
<dbReference type="Gene3D" id="3.40.50.2300">
    <property type="match status" value="1"/>
</dbReference>
<name>A0ABY2Q3B0_9HYPH</name>
<evidence type="ECO:0000256" key="3">
    <source>
        <dbReference type="ARBA" id="ARBA00023125"/>
    </source>
</evidence>
<reference evidence="8 9" key="1">
    <citation type="submission" date="2019-04" db="EMBL/GenBank/DDBJ databases">
        <title>Mesorhizobium composti sp. nov., isolated from compost.</title>
        <authorList>
            <person name="Lin S.-Y."/>
            <person name="Hameed A."/>
            <person name="Hsieh Y.-T."/>
            <person name="Young C.-C."/>
        </authorList>
    </citation>
    <scope>NUCLEOTIDE SEQUENCE [LARGE SCALE GENOMIC DNA]</scope>
    <source>
        <strain evidence="8 9">CC-YTH430</strain>
    </source>
</reference>
<evidence type="ECO:0000313" key="8">
    <source>
        <dbReference type="EMBL" id="THF54488.1"/>
    </source>
</evidence>
<dbReference type="PRINTS" id="PR00038">
    <property type="entry name" value="HTHLUXR"/>
</dbReference>
<accession>A0ABY2Q3B0</accession>
<evidence type="ECO:0000256" key="5">
    <source>
        <dbReference type="PROSITE-ProRule" id="PRU00169"/>
    </source>
</evidence>
<gene>
    <name evidence="8" type="ORF">E6C48_21605</name>
</gene>
<dbReference type="PROSITE" id="PS50110">
    <property type="entry name" value="RESPONSE_REGULATORY"/>
    <property type="match status" value="1"/>
</dbReference>
<evidence type="ECO:0000256" key="4">
    <source>
        <dbReference type="ARBA" id="ARBA00023163"/>
    </source>
</evidence>